<proteinExistence type="predicted"/>
<dbReference type="CDD" id="cd00761">
    <property type="entry name" value="Glyco_tranf_GTA_type"/>
    <property type="match status" value="1"/>
</dbReference>
<keyword evidence="2" id="KW-0808">Transferase</keyword>
<dbReference type="RefSeq" id="WP_173072336.1">
    <property type="nucleotide sequence ID" value="NZ_CP041345.1"/>
</dbReference>
<organism evidence="2 3">
    <name type="scientific">Tenuifilum thalassicum</name>
    <dbReference type="NCBI Taxonomy" id="2590900"/>
    <lineage>
        <taxon>Bacteria</taxon>
        <taxon>Pseudomonadati</taxon>
        <taxon>Bacteroidota</taxon>
        <taxon>Bacteroidia</taxon>
        <taxon>Bacteroidales</taxon>
        <taxon>Tenuifilaceae</taxon>
        <taxon>Tenuifilum</taxon>
    </lineage>
</organism>
<keyword evidence="3" id="KW-1185">Reference proteome</keyword>
<dbReference type="Proteomes" id="UP000500961">
    <property type="component" value="Chromosome"/>
</dbReference>
<dbReference type="InterPro" id="IPR001173">
    <property type="entry name" value="Glyco_trans_2-like"/>
</dbReference>
<evidence type="ECO:0000313" key="3">
    <source>
        <dbReference type="Proteomes" id="UP000500961"/>
    </source>
</evidence>
<dbReference type="EMBL" id="CP041345">
    <property type="protein sequence ID" value="QKG78821.1"/>
    <property type="molecule type" value="Genomic_DNA"/>
</dbReference>
<feature type="domain" description="Glycosyltransferase 2-like" evidence="1">
    <location>
        <begin position="28"/>
        <end position="183"/>
    </location>
</feature>
<dbReference type="GO" id="GO:0016740">
    <property type="term" value="F:transferase activity"/>
    <property type="evidence" value="ECO:0007669"/>
    <property type="project" value="UniProtKB-KW"/>
</dbReference>
<name>A0A7D4BQJ4_9BACT</name>
<dbReference type="SUPFAM" id="SSF53448">
    <property type="entry name" value="Nucleotide-diphospho-sugar transferases"/>
    <property type="match status" value="1"/>
</dbReference>
<accession>A0A7D4BQJ4</accession>
<dbReference type="KEGG" id="ttz:FHG85_00560"/>
<dbReference type="PANTHER" id="PTHR43646">
    <property type="entry name" value="GLYCOSYLTRANSFERASE"/>
    <property type="match status" value="1"/>
</dbReference>
<reference evidence="2 3" key="1">
    <citation type="submission" date="2019-07" db="EMBL/GenBank/DDBJ databases">
        <title>Thalassofilum flectens gen. nov., sp. nov., a novel moderate thermophilic anaerobe from a shallow sea hot spring in Kunashir Island (Russia), representing a new family in the order Bacteroidales, and proposal of Thalassofilacea fam. nov.</title>
        <authorList>
            <person name="Kochetkova T.V."/>
            <person name="Podosokorskaya O.A."/>
            <person name="Novikov A."/>
            <person name="Elcheninov A.G."/>
            <person name="Toshchakov S.V."/>
            <person name="Kublanov I.V."/>
        </authorList>
    </citation>
    <scope>NUCLEOTIDE SEQUENCE [LARGE SCALE GENOMIC DNA]</scope>
    <source>
        <strain evidence="2 3">38-H</strain>
    </source>
</reference>
<protein>
    <submittedName>
        <fullName evidence="2">Glycosyltransferase family 2 protein</fullName>
    </submittedName>
</protein>
<sequence length="423" mass="48897">MKWQGYFDRKNFRPKIKEVPKKELGIVVVIPCYNEPNLYDSLKSLANCEQPPCQVEVIVVVNHPEGSSNEIINQSQKALSIVDDVNKKLGHKNLRFLSIPAFNLPKKHAGVGYARQIGMDEAAFRFLSVSNYNGIIACFDADTECMQNYLVELYRLWQKFPKNQACSVRFEHPVDGNKFSDEIYEAIVEYELHLRYYNLASRYIGFPFAYHTVGSAMACSAEAYVKFGGMNRRQAGEDFYFLQKIIPHGQFRELNSTCIYPSPRISNRVPFGTGKVIAERIAKKASIFTYNHESFLDLKPFLFEVEKLFDASDEQTAQFINRQKISVKEFFTLHNAIDSIRNIRKNTSNAKSFKKRFFLWFDGFLLLKFLNFASENLYEKKPVVEETIRLLSLMEPNTNITSNPKALLALLRDLNRKEYVVKL</sequence>
<evidence type="ECO:0000313" key="2">
    <source>
        <dbReference type="EMBL" id="QKG78821.1"/>
    </source>
</evidence>
<evidence type="ECO:0000259" key="1">
    <source>
        <dbReference type="Pfam" id="PF00535"/>
    </source>
</evidence>
<dbReference type="Gene3D" id="3.90.550.10">
    <property type="entry name" value="Spore Coat Polysaccharide Biosynthesis Protein SpsA, Chain A"/>
    <property type="match status" value="1"/>
</dbReference>
<dbReference type="InterPro" id="IPR029044">
    <property type="entry name" value="Nucleotide-diphossugar_trans"/>
</dbReference>
<gene>
    <name evidence="2" type="ORF">FHG85_00560</name>
</gene>
<dbReference type="Pfam" id="PF00535">
    <property type="entry name" value="Glycos_transf_2"/>
    <property type="match status" value="1"/>
</dbReference>
<dbReference type="PANTHER" id="PTHR43646:SF6">
    <property type="entry name" value="PRE-MYCOFACTOCIN GLYCOSYLTRANSFERASE"/>
    <property type="match status" value="1"/>
</dbReference>
<dbReference type="AlphaFoldDB" id="A0A7D4BQJ4"/>